<dbReference type="Pfam" id="PF01381">
    <property type="entry name" value="HTH_3"/>
    <property type="match status" value="1"/>
</dbReference>
<keyword evidence="6" id="KW-1185">Reference proteome</keyword>
<dbReference type="EMBL" id="CP071880">
    <property type="protein sequence ID" value="QTE51157.1"/>
    <property type="molecule type" value="Genomic_DNA"/>
</dbReference>
<dbReference type="SMART" id="SM00530">
    <property type="entry name" value="HTH_XRE"/>
    <property type="match status" value="1"/>
</dbReference>
<evidence type="ECO:0000259" key="2">
    <source>
        <dbReference type="PROSITE" id="PS50943"/>
    </source>
</evidence>
<dbReference type="Gene3D" id="1.10.260.40">
    <property type="entry name" value="lambda repressor-like DNA-binding domains"/>
    <property type="match status" value="1"/>
</dbReference>
<reference evidence="4 6" key="2">
    <citation type="submission" date="2021-03" db="EMBL/GenBank/DDBJ databases">
        <title>Mucilaginibacter strains isolated from gold and copper mining confer multi heavy-metal resistance.</title>
        <authorList>
            <person name="Li Y."/>
        </authorList>
    </citation>
    <scope>NUCLEOTIDE SEQUENCE [LARGE SCALE GENOMIC DNA]</scope>
    <source>
        <strain evidence="4 6">P2-4</strain>
    </source>
</reference>
<evidence type="ECO:0000256" key="1">
    <source>
        <dbReference type="ARBA" id="ARBA00023125"/>
    </source>
</evidence>
<keyword evidence="1" id="KW-0238">DNA-binding</keyword>
<dbReference type="InterPro" id="IPR013430">
    <property type="entry name" value="Toxin_antidote_HigA"/>
</dbReference>
<dbReference type="SUPFAM" id="SSF47413">
    <property type="entry name" value="lambda repressor-like DNA-binding domains"/>
    <property type="match status" value="1"/>
</dbReference>
<dbReference type="PANTHER" id="PTHR36924:SF1">
    <property type="entry name" value="ANTITOXIN HIGA-1"/>
    <property type="match status" value="1"/>
</dbReference>
<dbReference type="PANTHER" id="PTHR36924">
    <property type="entry name" value="ANTITOXIN HIGA-1"/>
    <property type="match status" value="1"/>
</dbReference>
<reference evidence="3 5" key="1">
    <citation type="submission" date="2019-08" db="EMBL/GenBank/DDBJ databases">
        <title>Comparative genome analysis confer to the adaptation heavy metal polluted environment.</title>
        <authorList>
            <person name="Li Y."/>
        </authorList>
    </citation>
    <scope>NUCLEOTIDE SEQUENCE [LARGE SCALE GENOMIC DNA]</scope>
    <source>
        <strain evidence="3 5">P2</strain>
    </source>
</reference>
<dbReference type="InterPro" id="IPR001387">
    <property type="entry name" value="Cro/C1-type_HTH"/>
</dbReference>
<protein>
    <submittedName>
        <fullName evidence="3">HigA family addiction module antidote protein</fullName>
    </submittedName>
</protein>
<dbReference type="NCBIfam" id="TIGR02607">
    <property type="entry name" value="antidote_HigA"/>
    <property type="match status" value="1"/>
</dbReference>
<evidence type="ECO:0000313" key="5">
    <source>
        <dbReference type="Proteomes" id="UP000250557"/>
    </source>
</evidence>
<organism evidence="3 5">
    <name type="scientific">Mucilaginibacter rubeus</name>
    <dbReference type="NCBI Taxonomy" id="2027860"/>
    <lineage>
        <taxon>Bacteria</taxon>
        <taxon>Pseudomonadati</taxon>
        <taxon>Bacteroidota</taxon>
        <taxon>Sphingobacteriia</taxon>
        <taxon>Sphingobacteriales</taxon>
        <taxon>Sphingobacteriaceae</taxon>
        <taxon>Mucilaginibacter</taxon>
    </lineage>
</organism>
<dbReference type="Proteomes" id="UP000250557">
    <property type="component" value="Chromosome"/>
</dbReference>
<dbReference type="CDD" id="cd00093">
    <property type="entry name" value="HTH_XRE"/>
    <property type="match status" value="1"/>
</dbReference>
<dbReference type="Proteomes" id="UP000663940">
    <property type="component" value="Chromosome"/>
</dbReference>
<gene>
    <name evidence="3" type="ORF">DIU31_023375</name>
    <name evidence="4" type="ORF">J3L21_04080</name>
</gene>
<dbReference type="PROSITE" id="PS50943">
    <property type="entry name" value="HTH_CROC1"/>
    <property type="match status" value="1"/>
</dbReference>
<evidence type="ECO:0000313" key="6">
    <source>
        <dbReference type="Proteomes" id="UP000663940"/>
    </source>
</evidence>
<evidence type="ECO:0000313" key="4">
    <source>
        <dbReference type="EMBL" id="QTE51157.1"/>
    </source>
</evidence>
<accession>A0AAE6JKK0</accession>
<dbReference type="EMBL" id="CP043451">
    <property type="protein sequence ID" value="QEM06317.1"/>
    <property type="molecule type" value="Genomic_DNA"/>
</dbReference>
<dbReference type="AlphaFoldDB" id="A0AAE6JKK0"/>
<sequence>MVNQVYSKNGDELKTDFVLHPGEVLLDEIEARELKKSAVAAELDILPGHLSEMFKGKRSISAMTAVKLEKVLGVSAEFWLGLQSDYDLAQARRILAA</sequence>
<name>A0AAE6JKK0_9SPHI</name>
<proteinExistence type="predicted"/>
<dbReference type="InterPro" id="IPR010982">
    <property type="entry name" value="Lambda_DNA-bd_dom_sf"/>
</dbReference>
<feature type="domain" description="HTH cro/C1-type" evidence="2">
    <location>
        <begin position="25"/>
        <end position="79"/>
    </location>
</feature>
<evidence type="ECO:0000313" key="3">
    <source>
        <dbReference type="EMBL" id="QEM06317.1"/>
    </source>
</evidence>
<dbReference type="GO" id="GO:0003677">
    <property type="term" value="F:DNA binding"/>
    <property type="evidence" value="ECO:0007669"/>
    <property type="project" value="UniProtKB-KW"/>
</dbReference>
<dbReference type="RefSeq" id="WP_112657395.1">
    <property type="nucleotide sequence ID" value="NZ_CP043451.1"/>
</dbReference>